<dbReference type="AlphaFoldDB" id="A0AAE3LTY3"/>
<evidence type="ECO:0000313" key="2">
    <source>
        <dbReference type="EMBL" id="MCU9614728.1"/>
    </source>
</evidence>
<keyword evidence="3" id="KW-1185">Reference proteome</keyword>
<dbReference type="CDD" id="cd05403">
    <property type="entry name" value="NT_KNTase_like"/>
    <property type="match status" value="1"/>
</dbReference>
<feature type="domain" description="Polymerase nucleotidyl transferase" evidence="1">
    <location>
        <begin position="13"/>
        <end position="55"/>
    </location>
</feature>
<evidence type="ECO:0000313" key="3">
    <source>
        <dbReference type="Proteomes" id="UP001209318"/>
    </source>
</evidence>
<dbReference type="SUPFAM" id="SSF81301">
    <property type="entry name" value="Nucleotidyltransferase"/>
    <property type="match status" value="1"/>
</dbReference>
<protein>
    <submittedName>
        <fullName evidence="2">Nucleotidyltransferase domain-containing protein</fullName>
    </submittedName>
</protein>
<dbReference type="GO" id="GO:0016779">
    <property type="term" value="F:nucleotidyltransferase activity"/>
    <property type="evidence" value="ECO:0007669"/>
    <property type="project" value="InterPro"/>
</dbReference>
<name>A0AAE3LTY3_9BACI</name>
<dbReference type="RefSeq" id="WP_263074052.1">
    <property type="nucleotide sequence ID" value="NZ_JAOUSF010000005.1"/>
</dbReference>
<accession>A0AAE3LTY3</accession>
<dbReference type="EMBL" id="JAOUSF010000005">
    <property type="protein sequence ID" value="MCU9614728.1"/>
    <property type="molecule type" value="Genomic_DNA"/>
</dbReference>
<reference evidence="2" key="1">
    <citation type="submission" date="2022-10" db="EMBL/GenBank/DDBJ databases">
        <title>Description of Fervidibacillus gen. nov. in the family Fervidibacillaceae fam. nov. with two species, Fervidibacillus albus sp. nov., and Fervidibacillus halotolerans sp. nov., isolated from tidal flat sediments.</title>
        <authorList>
            <person name="Kwon K.K."/>
            <person name="Yang S.-H."/>
        </authorList>
    </citation>
    <scope>NUCLEOTIDE SEQUENCE</scope>
    <source>
        <strain evidence="2">JCM 19140</strain>
    </source>
</reference>
<proteinExistence type="predicted"/>
<dbReference type="InterPro" id="IPR002934">
    <property type="entry name" value="Polymerase_NTP_transf_dom"/>
</dbReference>
<gene>
    <name evidence="2" type="ORF">OEV98_14385</name>
</gene>
<dbReference type="Proteomes" id="UP001209318">
    <property type="component" value="Unassembled WGS sequence"/>
</dbReference>
<sequence>MEKSNRFEPIEAAKQFVDSHFPNCQGAILAGSVVRGEATDKSDLDIVIFDQQFPTSYRESFIEFGWAIEAFVHNKMSYKQYFENDYKRARPSLPNMVAEGIILKDEGIITNIKREADELLANGPEKWTLHTIMLKRYFITDALDDFIGCSNRAEELFIANQLAELVSEFVLRTNQQWIGTSKWTVRALKHYDPLFAAHFVQVFDTYYTDRKKNEIITFVQDVLKPYGGTLFAGFSLGKSNSN</sequence>
<organism evidence="2 3">
    <name type="scientific">Perspicuibacillus lycopersici</name>
    <dbReference type="NCBI Taxonomy" id="1325689"/>
    <lineage>
        <taxon>Bacteria</taxon>
        <taxon>Bacillati</taxon>
        <taxon>Bacillota</taxon>
        <taxon>Bacilli</taxon>
        <taxon>Bacillales</taxon>
        <taxon>Bacillaceae</taxon>
        <taxon>Perspicuibacillus</taxon>
    </lineage>
</organism>
<comment type="caution">
    <text evidence="2">The sequence shown here is derived from an EMBL/GenBank/DDBJ whole genome shotgun (WGS) entry which is preliminary data.</text>
</comment>
<dbReference type="Pfam" id="PF01909">
    <property type="entry name" value="NTP_transf_2"/>
    <property type="match status" value="1"/>
</dbReference>
<dbReference type="Gene3D" id="3.30.460.10">
    <property type="entry name" value="Beta Polymerase, domain 2"/>
    <property type="match status" value="1"/>
</dbReference>
<evidence type="ECO:0000259" key="1">
    <source>
        <dbReference type="Pfam" id="PF01909"/>
    </source>
</evidence>
<dbReference type="InterPro" id="IPR043519">
    <property type="entry name" value="NT_sf"/>
</dbReference>